<evidence type="ECO:0000256" key="5">
    <source>
        <dbReference type="ARBA" id="ARBA00023211"/>
    </source>
</evidence>
<dbReference type="PANTHER" id="PTHR30447:SF0">
    <property type="entry name" value="FRUCTOSE-1,6-BISPHOSPHATASE 1 CLASS 2-RELATED"/>
    <property type="match status" value="1"/>
</dbReference>
<proteinExistence type="inferred from homology"/>
<feature type="binding site" evidence="9">
    <location>
        <position position="215"/>
    </location>
    <ligand>
        <name>Mn(2+)</name>
        <dbReference type="ChEBI" id="CHEBI:29035"/>
        <label>2</label>
    </ligand>
</feature>
<feature type="binding site" evidence="10">
    <location>
        <begin position="165"/>
        <end position="167"/>
    </location>
    <ligand>
        <name>substrate</name>
    </ligand>
</feature>
<dbReference type="NCBIfam" id="TIGR00330">
    <property type="entry name" value="glpX"/>
    <property type="match status" value="1"/>
</dbReference>
<feature type="binding site" evidence="9">
    <location>
        <position position="89"/>
    </location>
    <ligand>
        <name>Mn(2+)</name>
        <dbReference type="ChEBI" id="CHEBI:29035"/>
        <label>2</label>
    </ligand>
</feature>
<feature type="binding site" evidence="10">
    <location>
        <begin position="187"/>
        <end position="189"/>
    </location>
    <ligand>
        <name>substrate</name>
    </ligand>
</feature>
<evidence type="ECO:0000256" key="6">
    <source>
        <dbReference type="ARBA" id="ARBA00023277"/>
    </source>
</evidence>
<comment type="cofactor">
    <cofactor evidence="9">
        <name>Mn(2+)</name>
        <dbReference type="ChEBI" id="CHEBI:29035"/>
    </cofactor>
</comment>
<evidence type="ECO:0000256" key="3">
    <source>
        <dbReference type="ARBA" id="ARBA00022723"/>
    </source>
</evidence>
<evidence type="ECO:0000256" key="4">
    <source>
        <dbReference type="ARBA" id="ARBA00022801"/>
    </source>
</evidence>
<dbReference type="CDD" id="cd01516">
    <property type="entry name" value="FBPase_glpX"/>
    <property type="match status" value="1"/>
</dbReference>
<evidence type="ECO:0000313" key="11">
    <source>
        <dbReference type="EMBL" id="BDE05535.1"/>
    </source>
</evidence>
<dbReference type="AlphaFoldDB" id="A0AAN2C8G7"/>
<dbReference type="Pfam" id="PF03320">
    <property type="entry name" value="FBPase_glpX"/>
    <property type="match status" value="1"/>
</dbReference>
<dbReference type="PANTHER" id="PTHR30447">
    <property type="entry name" value="FRUCTOSE-1,6-BISPHOSPHATASE CLASS 2"/>
    <property type="match status" value="1"/>
</dbReference>
<feature type="binding site" evidence="10">
    <location>
        <position position="212"/>
    </location>
    <ligand>
        <name>substrate</name>
    </ligand>
</feature>
<keyword evidence="5 9" id="KW-0464">Manganese</keyword>
<dbReference type="InterPro" id="IPR004464">
    <property type="entry name" value="FBPase_class-2/SBPase"/>
</dbReference>
<feature type="binding site" evidence="9">
    <location>
        <position position="58"/>
    </location>
    <ligand>
        <name>Mn(2+)</name>
        <dbReference type="ChEBI" id="CHEBI:29035"/>
        <label>1</label>
    </ligand>
</feature>
<gene>
    <name evidence="11" type="primary">glpX</name>
    <name evidence="11" type="ORF">WPS_08110</name>
</gene>
<reference evidence="11 12" key="1">
    <citation type="journal article" date="2022" name="ISME Commun">
        <title>Vulcanimicrobium alpinus gen. nov. sp. nov., the first cultivated representative of the candidate phylum 'Eremiobacterota', is a metabolically versatile aerobic anoxygenic phototroph.</title>
        <authorList>
            <person name="Yabe S."/>
            <person name="Muto K."/>
            <person name="Abe K."/>
            <person name="Yokota A."/>
            <person name="Staudigel H."/>
            <person name="Tebo B.M."/>
        </authorList>
    </citation>
    <scope>NUCLEOTIDE SEQUENCE [LARGE SCALE GENOMIC DNA]</scope>
    <source>
        <strain evidence="11 12">WC8-2</strain>
    </source>
</reference>
<feature type="binding site" evidence="10">
    <location>
        <begin position="89"/>
        <end position="91"/>
    </location>
    <ligand>
        <name>substrate</name>
    </ligand>
</feature>
<protein>
    <recommendedName>
        <fullName evidence="8">Fructose-1,6-bisphosphatase</fullName>
    </recommendedName>
</protein>
<comment type="catalytic activity">
    <reaction evidence="1">
        <text>beta-D-fructose 1,6-bisphosphate + H2O = beta-D-fructose 6-phosphate + phosphate</text>
        <dbReference type="Rhea" id="RHEA:11064"/>
        <dbReference type="ChEBI" id="CHEBI:15377"/>
        <dbReference type="ChEBI" id="CHEBI:32966"/>
        <dbReference type="ChEBI" id="CHEBI:43474"/>
        <dbReference type="ChEBI" id="CHEBI:57634"/>
        <dbReference type="EC" id="3.1.3.11"/>
    </reaction>
</comment>
<dbReference type="PIRSF" id="PIRSF004532">
    <property type="entry name" value="GlpX"/>
    <property type="match status" value="1"/>
</dbReference>
<evidence type="ECO:0000256" key="7">
    <source>
        <dbReference type="ARBA" id="ARBA00024331"/>
    </source>
</evidence>
<dbReference type="GO" id="GO:0006094">
    <property type="term" value="P:gluconeogenesis"/>
    <property type="evidence" value="ECO:0007669"/>
    <property type="project" value="InterPro"/>
</dbReference>
<comment type="similarity">
    <text evidence="2 8">Belongs to the FBPase class 2 family.</text>
</comment>
<dbReference type="GO" id="GO:0005829">
    <property type="term" value="C:cytosol"/>
    <property type="evidence" value="ECO:0007669"/>
    <property type="project" value="TreeGrafter"/>
</dbReference>
<organism evidence="11 12">
    <name type="scientific">Vulcanimicrobium alpinum</name>
    <dbReference type="NCBI Taxonomy" id="3016050"/>
    <lineage>
        <taxon>Bacteria</taxon>
        <taxon>Bacillati</taxon>
        <taxon>Vulcanimicrobiota</taxon>
        <taxon>Vulcanimicrobiia</taxon>
        <taxon>Vulcanimicrobiales</taxon>
        <taxon>Vulcanimicrobiaceae</taxon>
        <taxon>Vulcanimicrobium</taxon>
    </lineage>
</organism>
<evidence type="ECO:0000256" key="2">
    <source>
        <dbReference type="ARBA" id="ARBA00008989"/>
    </source>
</evidence>
<dbReference type="KEGG" id="vab:WPS_08110"/>
<feature type="binding site" evidence="9">
    <location>
        <position position="86"/>
    </location>
    <ligand>
        <name>Mn(2+)</name>
        <dbReference type="ChEBI" id="CHEBI:29035"/>
        <label>2</label>
    </ligand>
</feature>
<keyword evidence="4" id="KW-0378">Hydrolase</keyword>
<dbReference type="GO" id="GO:0030388">
    <property type="term" value="P:fructose 1,6-bisphosphate metabolic process"/>
    <property type="evidence" value="ECO:0007669"/>
    <property type="project" value="TreeGrafter"/>
</dbReference>
<dbReference type="Proteomes" id="UP001317532">
    <property type="component" value="Chromosome"/>
</dbReference>
<dbReference type="RefSeq" id="WP_317996567.1">
    <property type="nucleotide sequence ID" value="NZ_AP025523.1"/>
</dbReference>
<sequence>METHALEYAFVRGTEAAAIAAGRLVGLGDKNAVDGAAVEAMRTALASADLSGVVVIGEGEKDEAPMLYHGEEVGNGKGPSLDIAVDPIDGTTLASKGGPGAIAVIAAAPRGALFRTRVPYMEKLVTGPAGRGVVSIDVPLEENLRALARAKGREVADLTVALLERPRNEDLMRAVRAVGARVRVFGDGDVANAVYAVLEDRARVDMLAGIGGAPEGVIAACATRALGGEMQGRLWARDERDEEIARGEGLRIGRTLTLDDLCASELAIFTATGVTDGEFLDGVRYRRGSAFTQSIIISSYSHVIRTIDARHDLRPRNATGVPGASSAPRHH</sequence>
<dbReference type="GO" id="GO:0042132">
    <property type="term" value="F:fructose 1,6-bisphosphate 1-phosphatase activity"/>
    <property type="evidence" value="ECO:0007669"/>
    <property type="project" value="UniProtKB-EC"/>
</dbReference>
<evidence type="ECO:0000256" key="1">
    <source>
        <dbReference type="ARBA" id="ARBA00001273"/>
    </source>
</evidence>
<feature type="binding site" evidence="10">
    <location>
        <position position="120"/>
    </location>
    <ligand>
        <name>substrate</name>
    </ligand>
</feature>
<name>A0AAN2C8G7_UNVUL</name>
<dbReference type="Gene3D" id="3.40.190.90">
    <property type="match status" value="1"/>
</dbReference>
<keyword evidence="3 9" id="KW-0479">Metal-binding</keyword>
<evidence type="ECO:0000256" key="9">
    <source>
        <dbReference type="PIRSR" id="PIRSR004532-1"/>
    </source>
</evidence>
<evidence type="ECO:0000256" key="10">
    <source>
        <dbReference type="PIRSR" id="PIRSR004532-2"/>
    </source>
</evidence>
<dbReference type="GO" id="GO:0006071">
    <property type="term" value="P:glycerol metabolic process"/>
    <property type="evidence" value="ECO:0007669"/>
    <property type="project" value="InterPro"/>
</dbReference>
<evidence type="ECO:0000256" key="8">
    <source>
        <dbReference type="PIRNR" id="PIRNR004532"/>
    </source>
</evidence>
<keyword evidence="12" id="KW-1185">Reference proteome</keyword>
<dbReference type="Gene3D" id="3.30.540.10">
    <property type="entry name" value="Fructose-1,6-Bisphosphatase, subunit A, domain 1"/>
    <property type="match status" value="1"/>
</dbReference>
<dbReference type="EMBL" id="AP025523">
    <property type="protein sequence ID" value="BDE05535.1"/>
    <property type="molecule type" value="Genomic_DNA"/>
</dbReference>
<dbReference type="SUPFAM" id="SSF56655">
    <property type="entry name" value="Carbohydrate phosphatase"/>
    <property type="match status" value="1"/>
</dbReference>
<evidence type="ECO:0000313" key="12">
    <source>
        <dbReference type="Proteomes" id="UP001317532"/>
    </source>
</evidence>
<feature type="binding site" evidence="9">
    <location>
        <position position="34"/>
    </location>
    <ligand>
        <name>Mn(2+)</name>
        <dbReference type="ChEBI" id="CHEBI:29035"/>
        <label>1</label>
    </ligand>
</feature>
<keyword evidence="6 8" id="KW-0119">Carbohydrate metabolism</keyword>
<comment type="pathway">
    <text evidence="7">Carbohydrate biosynthesis.</text>
</comment>
<accession>A0AAN2C8G7</accession>
<dbReference type="GO" id="GO:0046872">
    <property type="term" value="F:metal ion binding"/>
    <property type="evidence" value="ECO:0007669"/>
    <property type="project" value="UniProtKB-KW"/>
</dbReference>